<name>A0A7X1NF77_9BURK</name>
<keyword evidence="1" id="KW-0812">Transmembrane</keyword>
<evidence type="ECO:0000313" key="2">
    <source>
        <dbReference type="EMBL" id="MPW20779.1"/>
    </source>
</evidence>
<reference evidence="2 3" key="1">
    <citation type="submission" date="2019-10" db="EMBL/GenBank/DDBJ databases">
        <title>Paraburkholderia sp. isolated from nodules of Mimosa pudica from Brazilian Atlantic Forest soils.</title>
        <authorList>
            <person name="Paulitsch F."/>
            <person name="Hungria M."/>
            <person name="Dall'Agnol R."/>
        </authorList>
    </citation>
    <scope>NUCLEOTIDE SEQUENCE [LARGE SCALE GENOMIC DNA]</scope>
    <source>
        <strain evidence="2 3">CNPSo 3157</strain>
    </source>
</reference>
<dbReference type="Proteomes" id="UP000484381">
    <property type="component" value="Unassembled WGS sequence"/>
</dbReference>
<accession>A0A7X1NF77</accession>
<comment type="caution">
    <text evidence="2">The sequence shown here is derived from an EMBL/GenBank/DDBJ whole genome shotgun (WGS) entry which is preliminary data.</text>
</comment>
<dbReference type="RefSeq" id="WP_152763887.1">
    <property type="nucleotide sequence ID" value="NZ_WHNP01000033.1"/>
</dbReference>
<proteinExistence type="predicted"/>
<organism evidence="2 3">
    <name type="scientific">Paraburkholderia franconis</name>
    <dbReference type="NCBI Taxonomy" id="2654983"/>
    <lineage>
        <taxon>Bacteria</taxon>
        <taxon>Pseudomonadati</taxon>
        <taxon>Pseudomonadota</taxon>
        <taxon>Betaproteobacteria</taxon>
        <taxon>Burkholderiales</taxon>
        <taxon>Burkholderiaceae</taxon>
        <taxon>Paraburkholderia</taxon>
    </lineage>
</organism>
<keyword evidence="3" id="KW-1185">Reference proteome</keyword>
<keyword evidence="1" id="KW-1133">Transmembrane helix</keyword>
<evidence type="ECO:0000256" key="1">
    <source>
        <dbReference type="SAM" id="Phobius"/>
    </source>
</evidence>
<sequence length="152" mass="16598">MGATDDAIREELIGAVLGELSLLRRDVKQLSQQLEASGKQFRDDGELTLLRFTAGYEQFLEKFSETTADVLAKATSFDEARDQLLGEISLRHYDEANGRSRELLRDVLREERQRAAGIGRTELAVWSVCTAIGAALLSGAIAALHLFGTSGA</sequence>
<evidence type="ECO:0000313" key="3">
    <source>
        <dbReference type="Proteomes" id="UP000484381"/>
    </source>
</evidence>
<gene>
    <name evidence="2" type="ORF">GCT13_28885</name>
</gene>
<dbReference type="EMBL" id="WHNP01000033">
    <property type="protein sequence ID" value="MPW20779.1"/>
    <property type="molecule type" value="Genomic_DNA"/>
</dbReference>
<protein>
    <submittedName>
        <fullName evidence="2">Uncharacterized protein</fullName>
    </submittedName>
</protein>
<feature type="transmembrane region" description="Helical" evidence="1">
    <location>
        <begin position="123"/>
        <end position="147"/>
    </location>
</feature>
<dbReference type="AlphaFoldDB" id="A0A7X1NF77"/>
<keyword evidence="1" id="KW-0472">Membrane</keyword>